<keyword evidence="1" id="KW-0812">Transmembrane</keyword>
<reference evidence="2 3" key="1">
    <citation type="submission" date="2019-02" db="EMBL/GenBank/DDBJ databases">
        <title>Genomic Encyclopedia of Type Strains, Phase IV (KMG-IV): sequencing the most valuable type-strain genomes for metagenomic binning, comparative biology and taxonomic classification.</title>
        <authorList>
            <person name="Goeker M."/>
        </authorList>
    </citation>
    <scope>NUCLEOTIDE SEQUENCE [LARGE SCALE GENOMIC DNA]</scope>
    <source>
        <strain evidence="2 3">DSM 43045</strain>
    </source>
</reference>
<dbReference type="Proteomes" id="UP000293289">
    <property type="component" value="Unassembled WGS sequence"/>
</dbReference>
<accession>A0A4Q7MM20</accession>
<evidence type="ECO:0000313" key="3">
    <source>
        <dbReference type="Proteomes" id="UP000293289"/>
    </source>
</evidence>
<dbReference type="EMBL" id="SGWY01000001">
    <property type="protein sequence ID" value="RZS67822.1"/>
    <property type="molecule type" value="Genomic_DNA"/>
</dbReference>
<evidence type="ECO:0000256" key="1">
    <source>
        <dbReference type="SAM" id="Phobius"/>
    </source>
</evidence>
<dbReference type="InterPro" id="IPR021373">
    <property type="entry name" value="DUF2993"/>
</dbReference>
<sequence length="264" mass="26910">MNDARAATTAPAPPAERKPRGRAARIWFTVVAIVVALAALVVVADVIVRNIAEARFAEEIEANLPDGVEGDVGVTIGGLSVIAQYLSGTMQRVELSAPELDVEGVPIAVEVVGEGVPVDLAVPVEHVTATIEADAAAVNRLVDVQGIEGELAFGDGTVGYTDSVRLLGFPVEFTVTARPTAAGDTVLLEPVGVDVAAGGGSIDVSDLVDRLLGDDPIPVCVAEHLPAGVEVQQLTVEPTGATVALQADGLRLDAASLATLGSCD</sequence>
<keyword evidence="1" id="KW-0472">Membrane</keyword>
<comment type="caution">
    <text evidence="2">The sequence shown here is derived from an EMBL/GenBank/DDBJ whole genome shotgun (WGS) entry which is preliminary data.</text>
</comment>
<evidence type="ECO:0000313" key="2">
    <source>
        <dbReference type="EMBL" id="RZS67822.1"/>
    </source>
</evidence>
<organism evidence="2 3">
    <name type="scientific">Agromyces ramosus</name>
    <dbReference type="NCBI Taxonomy" id="33879"/>
    <lineage>
        <taxon>Bacteria</taxon>
        <taxon>Bacillati</taxon>
        <taxon>Actinomycetota</taxon>
        <taxon>Actinomycetes</taxon>
        <taxon>Micrococcales</taxon>
        <taxon>Microbacteriaceae</taxon>
        <taxon>Agromyces</taxon>
    </lineage>
</organism>
<proteinExistence type="predicted"/>
<dbReference type="Pfam" id="PF11209">
    <property type="entry name" value="LmeA"/>
    <property type="match status" value="1"/>
</dbReference>
<keyword evidence="3" id="KW-1185">Reference proteome</keyword>
<gene>
    <name evidence="2" type="ORF">EV187_0243</name>
</gene>
<dbReference type="OrthoDB" id="5116168at2"/>
<dbReference type="AlphaFoldDB" id="A0A4Q7MM20"/>
<name>A0A4Q7MM20_9MICO</name>
<keyword evidence="1" id="KW-1133">Transmembrane helix</keyword>
<feature type="transmembrane region" description="Helical" evidence="1">
    <location>
        <begin position="26"/>
        <end position="48"/>
    </location>
</feature>
<dbReference type="RefSeq" id="WP_130351220.1">
    <property type="nucleotide sequence ID" value="NZ_SGWY01000001.1"/>
</dbReference>
<protein>
    <submittedName>
        <fullName evidence="2">DUF2993 family protein</fullName>
    </submittedName>
</protein>